<evidence type="ECO:0000256" key="3">
    <source>
        <dbReference type="SAM" id="MobiDB-lite"/>
    </source>
</evidence>
<comment type="similarity">
    <text evidence="1 2">Belongs to the glycosyl hydrolase 35 family.</text>
</comment>
<sequence>MSETMPQNSSSAVAFEGSQLFIDGEPRVLMCASLFPFRVPREQWQQRLEAVKGLGYRAIDVYVPWNFHELEPGVWDFSGQRDIESFLRMTSEVGLFALVRPGPYICSEWDGGALPAWVSTDAKMCIRQNDPSFLKAVRSWYERIIPILARQQYQGPGQGGPVIMVQADNELDFFDCEDPTGYIGALSQMMREMGITVPIIACAGEGDMLRAGGQADGVAPAVNLYPNDADPDFDAQVRYYRRSCDGQRVPMVVTETNRWHRTLRRLVGSGARFIGPYLQASGWNFGYGPSINNWGSLEAFMTHDYDFGGVIDPAGQEREDADDARRLCAMIGALGQRLALADLPGEEEIDRAARSMRLQGQPLSAHDARLGFGILHLQGGGSLLTLTNVSQEALALNLGGPSEGLPNVQLPAGAGLMLVRSLPLSSGCTLRATNGELIGLQADRQGGKLQFSAPTMAPGTVWLALELPEQAQVLASKIQGDLTCTELETDHSSAEKMHPAQTSTPASAGADKAQRLLITGLVGSLKLRFTYQGQEYSYEIELSQPNKTVHQQSAPVCQLQQVGRAEQEPAWKNVTFTTDNGRPQALEGCGIYRGTGLYRAQADARGVVGLVLRQAADILSVNWGSLTTPWQVNGGADCYLPFSSDQRRAAEGRSAEHSENSRSDTSSSKLSIRAAIWGHSNFDDSRLNAFQLTAKRGISGVLAVEQEEPLESGWLVQAVSKWSMDLPGQPAPALTSHLLAGNVPHPRGSFGGWSASYWPRAVTYVYTFSGPDRDAALRIEGGQTRCEVALNDRPVGAITPFQETLWLGSIHQGDQLSVTTWQAWGEETGKPTLLSGREITGWTLQTQGLAELREAGQQAQFAVSSLPLTCQPGQGMWVMVSKNDTITSSYHGSTVVRCEGSGLQLTAFTQDYDLGRLVLGGLPGTTFAGGRGDLFLVPEGQGDLLLYLEATGAEPGHLTAITLGGLVDRS</sequence>
<dbReference type="InterPro" id="IPR017853">
    <property type="entry name" value="GH"/>
</dbReference>
<proteinExistence type="inferred from homology"/>
<dbReference type="EMBL" id="AP026798">
    <property type="protein sequence ID" value="BDR53691.1"/>
    <property type="molecule type" value="Genomic_DNA"/>
</dbReference>
<dbReference type="Proteomes" id="UP001321766">
    <property type="component" value="Chromosome"/>
</dbReference>
<dbReference type="InterPro" id="IPR031330">
    <property type="entry name" value="Gly_Hdrlase_35_cat"/>
</dbReference>
<protein>
    <recommendedName>
        <fullName evidence="4">Glycoside hydrolase 35 catalytic domain-containing protein</fullName>
    </recommendedName>
</protein>
<organism evidence="5 6">
    <name type="scientific">Bombiscardovia nodaiensis</name>
    <dbReference type="NCBI Taxonomy" id="2932181"/>
    <lineage>
        <taxon>Bacteria</taxon>
        <taxon>Bacillati</taxon>
        <taxon>Actinomycetota</taxon>
        <taxon>Actinomycetes</taxon>
        <taxon>Bifidobacteriales</taxon>
        <taxon>Bifidobacteriaceae</taxon>
        <taxon>Bombiscardovia</taxon>
    </lineage>
</organism>
<accession>A0ABN6SFL5</accession>
<evidence type="ECO:0000256" key="1">
    <source>
        <dbReference type="ARBA" id="ARBA00009809"/>
    </source>
</evidence>
<reference evidence="5 6" key="1">
    <citation type="journal article" date="2023" name="Microbiol. Spectr.">
        <title>Symbiosis of Carpenter Bees with Uncharacterized Lactic Acid Bacteria Showing NAD Auxotrophy.</title>
        <authorList>
            <person name="Kawasaki S."/>
            <person name="Ozawa K."/>
            <person name="Mori T."/>
            <person name="Yamamoto A."/>
            <person name="Ito M."/>
            <person name="Ohkuma M."/>
            <person name="Sakamoto M."/>
            <person name="Matsutani M."/>
        </authorList>
    </citation>
    <scope>NUCLEOTIDE SEQUENCE [LARGE SCALE GENOMIC DNA]</scope>
    <source>
        <strain evidence="5 6">Kim37-2</strain>
    </source>
</reference>
<keyword evidence="6" id="KW-1185">Reference proteome</keyword>
<name>A0ABN6SFL5_9BIFI</name>
<dbReference type="PANTHER" id="PTHR23421">
    <property type="entry name" value="BETA-GALACTOSIDASE RELATED"/>
    <property type="match status" value="1"/>
</dbReference>
<dbReference type="PRINTS" id="PR00742">
    <property type="entry name" value="GLHYDRLASE35"/>
</dbReference>
<feature type="region of interest" description="Disordered" evidence="3">
    <location>
        <begin position="488"/>
        <end position="508"/>
    </location>
</feature>
<feature type="domain" description="Glycoside hydrolase 35 catalytic" evidence="4">
    <location>
        <begin position="19"/>
        <end position="256"/>
    </location>
</feature>
<evidence type="ECO:0000313" key="6">
    <source>
        <dbReference type="Proteomes" id="UP001321766"/>
    </source>
</evidence>
<gene>
    <name evidence="5" type="ORF">KIM372_15980</name>
</gene>
<evidence type="ECO:0000313" key="5">
    <source>
        <dbReference type="EMBL" id="BDR53691.1"/>
    </source>
</evidence>
<dbReference type="Gene3D" id="3.20.20.80">
    <property type="entry name" value="Glycosidases"/>
    <property type="match status" value="1"/>
</dbReference>
<dbReference type="InterPro" id="IPR001944">
    <property type="entry name" value="Glycoside_Hdrlase_35"/>
</dbReference>
<dbReference type="SUPFAM" id="SSF51445">
    <property type="entry name" value="(Trans)glycosidases"/>
    <property type="match status" value="1"/>
</dbReference>
<feature type="compositionally biased region" description="Basic and acidic residues" evidence="3">
    <location>
        <begin position="488"/>
        <end position="498"/>
    </location>
</feature>
<dbReference type="Pfam" id="PF01301">
    <property type="entry name" value="Glyco_hydro_35"/>
    <property type="match status" value="1"/>
</dbReference>
<evidence type="ECO:0000259" key="4">
    <source>
        <dbReference type="Pfam" id="PF01301"/>
    </source>
</evidence>
<evidence type="ECO:0000256" key="2">
    <source>
        <dbReference type="RuleBase" id="RU003679"/>
    </source>
</evidence>